<keyword evidence="10" id="KW-0560">Oxidoreductase</keyword>
<evidence type="ECO:0000313" key="11">
    <source>
        <dbReference type="EMBL" id="OQR79657.1"/>
    </source>
</evidence>
<keyword evidence="8" id="KW-0472">Membrane</keyword>
<dbReference type="InterPro" id="IPR001128">
    <property type="entry name" value="Cyt_P450"/>
</dbReference>
<gene>
    <name evidence="11" type="ORF">BIW11_02528</name>
</gene>
<dbReference type="InterPro" id="IPR036396">
    <property type="entry name" value="Cyt_P450_sf"/>
</dbReference>
<dbReference type="GO" id="GO:0016705">
    <property type="term" value="F:oxidoreductase activity, acting on paired donors, with incorporation or reduction of molecular oxygen"/>
    <property type="evidence" value="ECO:0007669"/>
    <property type="project" value="InterPro"/>
</dbReference>
<dbReference type="GO" id="GO:0005789">
    <property type="term" value="C:endoplasmic reticulum membrane"/>
    <property type="evidence" value="ECO:0007669"/>
    <property type="project" value="UniProtKB-SubCell"/>
</dbReference>
<keyword evidence="7 10" id="KW-0503">Monooxygenase</keyword>
<keyword evidence="5" id="KW-0256">Endoplasmic reticulum</keyword>
<dbReference type="STRING" id="418985.A0A1V9Y1M5"/>
<evidence type="ECO:0000256" key="4">
    <source>
        <dbReference type="ARBA" id="ARBA00022617"/>
    </source>
</evidence>
<name>A0A1V9Y1M5_9ACAR</name>
<dbReference type="InterPro" id="IPR050196">
    <property type="entry name" value="Cytochrome_P450_Monoox"/>
</dbReference>
<keyword evidence="6 9" id="KW-0408">Iron</keyword>
<keyword evidence="12" id="KW-1185">Reference proteome</keyword>
<reference evidence="11 12" key="1">
    <citation type="journal article" date="2017" name="Gigascience">
        <title>Draft genome of the honey bee ectoparasitic mite, Tropilaelaps mercedesae, is shaped by the parasitic life history.</title>
        <authorList>
            <person name="Dong X."/>
            <person name="Armstrong S.D."/>
            <person name="Xia D."/>
            <person name="Makepeace B.L."/>
            <person name="Darby A.C."/>
            <person name="Kadowaki T."/>
        </authorList>
    </citation>
    <scope>NUCLEOTIDE SEQUENCE [LARGE SCALE GENOMIC DNA]</scope>
    <source>
        <strain evidence="11">Wuxi-XJTLU</strain>
    </source>
</reference>
<feature type="binding site" description="axial binding residue" evidence="9">
    <location>
        <position position="302"/>
    </location>
    <ligand>
        <name>heme</name>
        <dbReference type="ChEBI" id="CHEBI:30413"/>
    </ligand>
    <ligandPart>
        <name>Fe</name>
        <dbReference type="ChEBI" id="CHEBI:18248"/>
    </ligandPart>
</feature>
<dbReference type="GO" id="GO:0005506">
    <property type="term" value="F:iron ion binding"/>
    <property type="evidence" value="ECO:0007669"/>
    <property type="project" value="InterPro"/>
</dbReference>
<comment type="caution">
    <text evidence="11">The sequence shown here is derived from an EMBL/GenBank/DDBJ whole genome shotgun (WGS) entry which is preliminary data.</text>
</comment>
<dbReference type="InterPro" id="IPR017972">
    <property type="entry name" value="Cyt_P450_CS"/>
</dbReference>
<dbReference type="Proteomes" id="UP000192247">
    <property type="component" value="Unassembled WGS sequence"/>
</dbReference>
<dbReference type="GO" id="GO:0004497">
    <property type="term" value="F:monooxygenase activity"/>
    <property type="evidence" value="ECO:0007669"/>
    <property type="project" value="UniProtKB-KW"/>
</dbReference>
<dbReference type="PANTHER" id="PTHR24291:SF189">
    <property type="entry name" value="CYTOCHROME P450 4C3-RELATED"/>
    <property type="match status" value="1"/>
</dbReference>
<protein>
    <submittedName>
        <fullName evidence="11">Cytochrome P450 4c3-like</fullName>
    </submittedName>
</protein>
<keyword evidence="4 9" id="KW-0349">Heme</keyword>
<dbReference type="PROSITE" id="PS00086">
    <property type="entry name" value="CYTOCHROME_P450"/>
    <property type="match status" value="1"/>
</dbReference>
<organism evidence="11 12">
    <name type="scientific">Tropilaelaps mercedesae</name>
    <dbReference type="NCBI Taxonomy" id="418985"/>
    <lineage>
        <taxon>Eukaryota</taxon>
        <taxon>Metazoa</taxon>
        <taxon>Ecdysozoa</taxon>
        <taxon>Arthropoda</taxon>
        <taxon>Chelicerata</taxon>
        <taxon>Arachnida</taxon>
        <taxon>Acari</taxon>
        <taxon>Parasitiformes</taxon>
        <taxon>Mesostigmata</taxon>
        <taxon>Gamasina</taxon>
        <taxon>Dermanyssoidea</taxon>
        <taxon>Laelapidae</taxon>
        <taxon>Tropilaelaps</taxon>
    </lineage>
</organism>
<dbReference type="GO" id="GO:0020037">
    <property type="term" value="F:heme binding"/>
    <property type="evidence" value="ECO:0007669"/>
    <property type="project" value="InterPro"/>
</dbReference>
<evidence type="ECO:0000256" key="7">
    <source>
        <dbReference type="ARBA" id="ARBA00023033"/>
    </source>
</evidence>
<evidence type="ECO:0000256" key="6">
    <source>
        <dbReference type="ARBA" id="ARBA00023004"/>
    </source>
</evidence>
<dbReference type="OrthoDB" id="1470350at2759"/>
<evidence type="ECO:0000256" key="9">
    <source>
        <dbReference type="PIRSR" id="PIRSR602401-1"/>
    </source>
</evidence>
<evidence type="ECO:0000256" key="2">
    <source>
        <dbReference type="ARBA" id="ARBA00004586"/>
    </source>
</evidence>
<dbReference type="Pfam" id="PF00067">
    <property type="entry name" value="p450"/>
    <property type="match status" value="1"/>
</dbReference>
<comment type="similarity">
    <text evidence="3 10">Belongs to the cytochrome P450 family.</text>
</comment>
<evidence type="ECO:0000313" key="12">
    <source>
        <dbReference type="Proteomes" id="UP000192247"/>
    </source>
</evidence>
<evidence type="ECO:0000256" key="10">
    <source>
        <dbReference type="RuleBase" id="RU000461"/>
    </source>
</evidence>
<comment type="subcellular location">
    <subcellularLocation>
        <location evidence="2">Endoplasmic reticulum membrane</location>
    </subcellularLocation>
</comment>
<dbReference type="PRINTS" id="PR00385">
    <property type="entry name" value="P450"/>
</dbReference>
<dbReference type="InParanoid" id="A0A1V9Y1M5"/>
<dbReference type="PANTHER" id="PTHR24291">
    <property type="entry name" value="CYTOCHROME P450 FAMILY 4"/>
    <property type="match status" value="1"/>
</dbReference>
<evidence type="ECO:0000256" key="5">
    <source>
        <dbReference type="ARBA" id="ARBA00022824"/>
    </source>
</evidence>
<dbReference type="EMBL" id="MNPL01000842">
    <property type="protein sequence ID" value="OQR79657.1"/>
    <property type="molecule type" value="Genomic_DNA"/>
</dbReference>
<dbReference type="Gene3D" id="1.10.630.10">
    <property type="entry name" value="Cytochrome P450"/>
    <property type="match status" value="1"/>
</dbReference>
<accession>A0A1V9Y1M5</accession>
<evidence type="ECO:0000256" key="3">
    <source>
        <dbReference type="ARBA" id="ARBA00010617"/>
    </source>
</evidence>
<sequence>MNQQAKIFVERMGAKPPTEDIVPYVTSVALDIICETIMGVKMNSQTTGSGEKYLNSLKALGKRLLDRIQSPSQWVEFIYQSSQEGKNNARDLKELHSFTVNVINERKTELNSNPEELERMAVTEEGVFKSPKPFLDILLVECMKRKTMSIADIREEVDTFMFEGHDTTSMGITWAIYLFGLHADVQTRIQNEIDEVFHGDTEAEVTPEHIKHMKYLEIAMKETQRLFPSVPLFTRTVTEEFKLDGKPVPVGTEVTCHIFALHRDPNVFPDPWKFDPDRFLPENSTGRSPFAFVPFSAGLRNCIGQRFALLEEKILLVHLLRKYNLKSFDRPETLDIATEMVLLPKCPIRVQCIPRK</sequence>
<evidence type="ECO:0000256" key="1">
    <source>
        <dbReference type="ARBA" id="ARBA00001971"/>
    </source>
</evidence>
<dbReference type="SUPFAM" id="SSF48264">
    <property type="entry name" value="Cytochrome P450"/>
    <property type="match status" value="1"/>
</dbReference>
<dbReference type="CDD" id="cd20628">
    <property type="entry name" value="CYP4"/>
    <property type="match status" value="1"/>
</dbReference>
<dbReference type="PRINTS" id="PR00463">
    <property type="entry name" value="EP450I"/>
</dbReference>
<keyword evidence="9 10" id="KW-0479">Metal-binding</keyword>
<evidence type="ECO:0000256" key="8">
    <source>
        <dbReference type="ARBA" id="ARBA00023136"/>
    </source>
</evidence>
<comment type="cofactor">
    <cofactor evidence="1 9">
        <name>heme</name>
        <dbReference type="ChEBI" id="CHEBI:30413"/>
    </cofactor>
</comment>
<dbReference type="InterPro" id="IPR002401">
    <property type="entry name" value="Cyt_P450_E_grp-I"/>
</dbReference>
<proteinExistence type="inferred from homology"/>
<dbReference type="AlphaFoldDB" id="A0A1V9Y1M5"/>